<dbReference type="EMBL" id="MG264610">
    <property type="protein sequence ID" value="AUG32398.1"/>
    <property type="molecule type" value="Genomic_DNA"/>
</dbReference>
<proteinExistence type="inferred from homology"/>
<keyword evidence="6" id="KW-0175">Coiled coil</keyword>
<reference evidence="8" key="1">
    <citation type="submission" date="2017-10" db="EMBL/GenBank/DDBJ databases">
        <title>Paulinella longichromatophora chromatophore genome.</title>
        <authorList>
            <person name="Lhee D."/>
            <person name="Yoon H.S."/>
        </authorList>
    </citation>
    <scope>NUCLEOTIDE SEQUENCE</scope>
</reference>
<dbReference type="InterPro" id="IPR035926">
    <property type="entry name" value="NusB-like_sf"/>
</dbReference>
<evidence type="ECO:0000259" key="7">
    <source>
        <dbReference type="Pfam" id="PF01029"/>
    </source>
</evidence>
<dbReference type="GO" id="GO:0005829">
    <property type="term" value="C:cytosol"/>
    <property type="evidence" value="ECO:0007669"/>
    <property type="project" value="TreeGrafter"/>
</dbReference>
<organism evidence="8">
    <name type="scientific">Paulinella longichromatophora</name>
    <dbReference type="NCBI Taxonomy" id="1708747"/>
    <lineage>
        <taxon>Eukaryota</taxon>
        <taxon>Sar</taxon>
        <taxon>Rhizaria</taxon>
        <taxon>Cercozoa</taxon>
        <taxon>Imbricatea</taxon>
        <taxon>Silicofilosea</taxon>
        <taxon>Euglyphida</taxon>
        <taxon>Paulinellidae</taxon>
        <taxon>Paulinella</taxon>
    </lineage>
</organism>
<evidence type="ECO:0000256" key="6">
    <source>
        <dbReference type="SAM" id="Coils"/>
    </source>
</evidence>
<dbReference type="InterPro" id="IPR006027">
    <property type="entry name" value="NusB_RsmB_TIM44"/>
</dbReference>
<dbReference type="SUPFAM" id="SSF48013">
    <property type="entry name" value="NusB-like"/>
    <property type="match status" value="1"/>
</dbReference>
<dbReference type="InterPro" id="IPR011605">
    <property type="entry name" value="NusB_fam"/>
</dbReference>
<dbReference type="GO" id="GO:0006353">
    <property type="term" value="P:DNA-templated transcription termination"/>
    <property type="evidence" value="ECO:0007669"/>
    <property type="project" value="InterPro"/>
</dbReference>
<feature type="coiled-coil region" evidence="6">
    <location>
        <begin position="41"/>
        <end position="98"/>
    </location>
</feature>
<gene>
    <name evidence="8" type="primary">nusB</name>
    <name evidence="8" type="ORF">PLO_402</name>
</gene>
<dbReference type="AlphaFoldDB" id="A0A2H4ZPE7"/>
<dbReference type="NCBIfam" id="TIGR01951">
    <property type="entry name" value="nusB"/>
    <property type="match status" value="1"/>
</dbReference>
<evidence type="ECO:0000256" key="5">
    <source>
        <dbReference type="ARBA" id="ARBA00023163"/>
    </source>
</evidence>
<sequence>MQNRTVARELALLILGQVQEHRSFSQFSIDQLLYNSLNSLAQHVREALDSAAIDLQEAQQSLLDSELNNDEIQLSNVRQHLRNSLERAEQALNHLSASLELPSLIMLSDQDVIRQDALDRVRRVIKDRENIDHQLNAVMENWRFARLPRIDRDILRLASVDLHQLGTPAGVACNEAVEMANRYSDEQGRRMINGILRRLTTPA</sequence>
<evidence type="ECO:0000256" key="1">
    <source>
        <dbReference type="ARBA" id="ARBA00005952"/>
    </source>
</evidence>
<dbReference type="GO" id="GO:0003723">
    <property type="term" value="F:RNA binding"/>
    <property type="evidence" value="ECO:0007669"/>
    <property type="project" value="UniProtKB-KW"/>
</dbReference>
<dbReference type="PANTHER" id="PTHR11078:SF3">
    <property type="entry name" value="ANTITERMINATION NUSB DOMAIN-CONTAINING PROTEIN"/>
    <property type="match status" value="1"/>
</dbReference>
<keyword evidence="2" id="KW-0889">Transcription antitermination</keyword>
<evidence type="ECO:0000313" key="8">
    <source>
        <dbReference type="EMBL" id="AUG32398.1"/>
    </source>
</evidence>
<comment type="similarity">
    <text evidence="1">Belongs to the NusB family.</text>
</comment>
<dbReference type="GO" id="GO:0031564">
    <property type="term" value="P:transcription antitermination"/>
    <property type="evidence" value="ECO:0007669"/>
    <property type="project" value="UniProtKB-KW"/>
</dbReference>
<evidence type="ECO:0000256" key="4">
    <source>
        <dbReference type="ARBA" id="ARBA00023015"/>
    </source>
</evidence>
<accession>A0A2H4ZPE7</accession>
<geneLocation type="plastid" evidence="8"/>
<keyword evidence="3" id="KW-0694">RNA-binding</keyword>
<keyword evidence="4" id="KW-0805">Transcription regulation</keyword>
<dbReference type="PANTHER" id="PTHR11078">
    <property type="entry name" value="N UTILIZATION SUBSTANCE PROTEIN B-RELATED"/>
    <property type="match status" value="1"/>
</dbReference>
<keyword evidence="8" id="KW-0934">Plastid</keyword>
<feature type="domain" description="NusB/RsmB/TIM44" evidence="7">
    <location>
        <begin position="114"/>
        <end position="199"/>
    </location>
</feature>
<dbReference type="Pfam" id="PF01029">
    <property type="entry name" value="NusB"/>
    <property type="match status" value="1"/>
</dbReference>
<keyword evidence="5" id="KW-0804">Transcription</keyword>
<evidence type="ECO:0000256" key="2">
    <source>
        <dbReference type="ARBA" id="ARBA00022814"/>
    </source>
</evidence>
<protein>
    <submittedName>
        <fullName evidence="8">Transcription antitermination protein NusB</fullName>
    </submittedName>
</protein>
<evidence type="ECO:0000256" key="3">
    <source>
        <dbReference type="ARBA" id="ARBA00022884"/>
    </source>
</evidence>
<name>A0A2H4ZPE7_9EUKA</name>
<dbReference type="Gene3D" id="1.10.940.10">
    <property type="entry name" value="NusB-like"/>
    <property type="match status" value="1"/>
</dbReference>